<dbReference type="STRING" id="445960.SAMN05421542_4529"/>
<dbReference type="AlphaFoldDB" id="A0A2X2X2H9"/>
<organism evidence="3 5">
    <name type="scientific">Chryseobacterium jejuense</name>
    <dbReference type="NCBI Taxonomy" id="445960"/>
    <lineage>
        <taxon>Bacteria</taxon>
        <taxon>Pseudomonadati</taxon>
        <taxon>Bacteroidota</taxon>
        <taxon>Flavobacteriia</taxon>
        <taxon>Flavobacteriales</taxon>
        <taxon>Weeksellaceae</taxon>
        <taxon>Chryseobacterium group</taxon>
        <taxon>Chryseobacterium</taxon>
    </lineage>
</organism>
<keyword evidence="1" id="KW-0812">Transmembrane</keyword>
<name>A0A2X2X2H9_CHRJE</name>
<reference evidence="3 5" key="2">
    <citation type="submission" date="2018-06" db="EMBL/GenBank/DDBJ databases">
        <authorList>
            <consortium name="Pathogen Informatics"/>
            <person name="Doyle S."/>
        </authorList>
    </citation>
    <scope>NUCLEOTIDE SEQUENCE [LARGE SCALE GENOMIC DNA]</scope>
    <source>
        <strain evidence="3 5">NCTC13492</strain>
    </source>
</reference>
<evidence type="ECO:0000313" key="3">
    <source>
        <dbReference type="EMBL" id="SQB46874.1"/>
    </source>
</evidence>
<feature type="transmembrane region" description="Helical" evidence="1">
    <location>
        <begin position="53"/>
        <end position="81"/>
    </location>
</feature>
<dbReference type="EMBL" id="UAWB01000014">
    <property type="protein sequence ID" value="SQB46874.1"/>
    <property type="molecule type" value="Genomic_DNA"/>
</dbReference>
<reference evidence="2 4" key="1">
    <citation type="submission" date="2016-10" db="EMBL/GenBank/DDBJ databases">
        <authorList>
            <person name="Varghese N."/>
            <person name="Submissions S."/>
        </authorList>
    </citation>
    <scope>NUCLEOTIDE SEQUENCE [LARGE SCALE GENOMIC DNA]</scope>
    <source>
        <strain evidence="2 4">DSM 19299</strain>
    </source>
</reference>
<feature type="transmembrane region" description="Helical" evidence="1">
    <location>
        <begin position="93"/>
        <end position="113"/>
    </location>
</feature>
<dbReference type="RefSeq" id="WP_089739546.1">
    <property type="nucleotide sequence ID" value="NZ_FNEG01000010.1"/>
</dbReference>
<keyword evidence="1" id="KW-1133">Transmembrane helix</keyword>
<evidence type="ECO:0000313" key="2">
    <source>
        <dbReference type="EMBL" id="SDJ86328.1"/>
    </source>
</evidence>
<sequence>MLKNYIIKNWKSLFKIQWISFSIFIILTWIYYWDKTAHVYFNRNPEILTIQSLFSSMMTWFFVFFTFVVLIYPLLFGIQVYFVRHKEESNKKLLFLFVLYLLSIVSVFSLYTINSSHAIRTAFLCL</sequence>
<dbReference type="Proteomes" id="UP000199426">
    <property type="component" value="Unassembled WGS sequence"/>
</dbReference>
<dbReference type="Proteomes" id="UP000251670">
    <property type="component" value="Unassembled WGS sequence"/>
</dbReference>
<dbReference type="EMBL" id="FNEG01000010">
    <property type="protein sequence ID" value="SDJ86328.1"/>
    <property type="molecule type" value="Genomic_DNA"/>
</dbReference>
<evidence type="ECO:0000313" key="4">
    <source>
        <dbReference type="Proteomes" id="UP000199426"/>
    </source>
</evidence>
<dbReference type="OrthoDB" id="1264380at2"/>
<keyword evidence="4" id="KW-1185">Reference proteome</keyword>
<gene>
    <name evidence="3" type="ORF">NCTC13492_03936</name>
    <name evidence="2" type="ORF">SAMN05421542_4529</name>
</gene>
<feature type="transmembrane region" description="Helical" evidence="1">
    <location>
        <begin position="12"/>
        <end position="33"/>
    </location>
</feature>
<protein>
    <submittedName>
        <fullName evidence="3">Uncharacterized protein</fullName>
    </submittedName>
</protein>
<accession>A0A2X2X2H9</accession>
<evidence type="ECO:0000256" key="1">
    <source>
        <dbReference type="SAM" id="Phobius"/>
    </source>
</evidence>
<proteinExistence type="predicted"/>
<evidence type="ECO:0000313" key="5">
    <source>
        <dbReference type="Proteomes" id="UP000251670"/>
    </source>
</evidence>
<keyword evidence="1" id="KW-0472">Membrane</keyword>